<feature type="signal peptide" evidence="1">
    <location>
        <begin position="1"/>
        <end position="21"/>
    </location>
</feature>
<reference evidence="2 3" key="1">
    <citation type="journal article" date="2019" name="Nat. Microbiol.">
        <title>Mediterranean grassland soil C-N compound turnover is dependent on rainfall and depth, and is mediated by genomically divergent microorganisms.</title>
        <authorList>
            <person name="Diamond S."/>
            <person name="Andeer P.F."/>
            <person name="Li Z."/>
            <person name="Crits-Christoph A."/>
            <person name="Burstein D."/>
            <person name="Anantharaman K."/>
            <person name="Lane K.R."/>
            <person name="Thomas B.C."/>
            <person name="Pan C."/>
            <person name="Northen T.R."/>
            <person name="Banfield J.F."/>
        </authorList>
    </citation>
    <scope>NUCLEOTIDE SEQUENCE [LARGE SCALE GENOMIC DNA]</scope>
    <source>
        <strain evidence="2">NP_1</strain>
    </source>
</reference>
<evidence type="ECO:0000313" key="2">
    <source>
        <dbReference type="EMBL" id="TMJ07689.1"/>
    </source>
</evidence>
<accession>A0A537LI37</accession>
<protein>
    <recommendedName>
        <fullName evidence="4">Right-handed parallel beta-helix repeat-containing protein</fullName>
    </recommendedName>
</protein>
<evidence type="ECO:0008006" key="4">
    <source>
        <dbReference type="Google" id="ProtNLM"/>
    </source>
</evidence>
<dbReference type="SUPFAM" id="SSF51126">
    <property type="entry name" value="Pectin lyase-like"/>
    <property type="match status" value="1"/>
</dbReference>
<dbReference type="Gene3D" id="2.160.20.10">
    <property type="entry name" value="Single-stranded right-handed beta-helix, Pectin lyase-like"/>
    <property type="match status" value="1"/>
</dbReference>
<dbReference type="InterPro" id="IPR006626">
    <property type="entry name" value="PbH1"/>
</dbReference>
<name>A0A537LI37_9BACT</name>
<evidence type="ECO:0000256" key="1">
    <source>
        <dbReference type="SAM" id="SignalP"/>
    </source>
</evidence>
<proteinExistence type="predicted"/>
<dbReference type="EMBL" id="VBAI01000247">
    <property type="protein sequence ID" value="TMJ07689.1"/>
    <property type="molecule type" value="Genomic_DNA"/>
</dbReference>
<dbReference type="SMART" id="SM00710">
    <property type="entry name" value="PbH1"/>
    <property type="match status" value="3"/>
</dbReference>
<evidence type="ECO:0000313" key="3">
    <source>
        <dbReference type="Proteomes" id="UP000315217"/>
    </source>
</evidence>
<dbReference type="InterPro" id="IPR012334">
    <property type="entry name" value="Pectin_lyas_fold"/>
</dbReference>
<feature type="chain" id="PRO_5022176971" description="Right-handed parallel beta-helix repeat-containing protein" evidence="1">
    <location>
        <begin position="22"/>
        <end position="443"/>
    </location>
</feature>
<sequence>MFTVWLLIIALVVALLGGTQAAAQSSPTYPAPPQNFIDTTYNLPTGGMTWTVGETSPGVGDVAAFRNALTNSIPGDVIILKAGAIYTGNFTAPVKTNPNNRWIYIQSSNYSSLPAPGQRVQRNDPNLTIIRDNSGTDWNPAITVEPGANYYRFVGIELTTTWTGSDASPYFAIVNIPYSGTDLSQEAHHIYFDRCYIHGTDQGYFQHGIAAQGNWIAVIDSYISNIHLVSKESYAFRSFNGGGPFKIVNNQLEAAGVNVMFGGQDPTITNPLLVPSDIEVRGNHFLKLQTWYPNTWGVKNHLELKNAQRVLIDGNTFENNWPGFEGQTGFSVLFTPRNDNGGCTWCVVQDVTFTHNTITRTTAGIFMRGYDNNLSSQQLQRALIQNNLFVDIGQTFPGGGTPGYLFGMADGPGNVVIDHNTAFQSGVILEVDTCNTGLNCVNR</sequence>
<organism evidence="2 3">
    <name type="scientific">Candidatus Segetimicrobium genomatis</name>
    <dbReference type="NCBI Taxonomy" id="2569760"/>
    <lineage>
        <taxon>Bacteria</taxon>
        <taxon>Bacillati</taxon>
        <taxon>Candidatus Sysuimicrobiota</taxon>
        <taxon>Candidatus Sysuimicrobiia</taxon>
        <taxon>Candidatus Sysuimicrobiales</taxon>
        <taxon>Candidatus Segetimicrobiaceae</taxon>
        <taxon>Candidatus Segetimicrobium</taxon>
    </lineage>
</organism>
<comment type="caution">
    <text evidence="2">The sequence shown here is derived from an EMBL/GenBank/DDBJ whole genome shotgun (WGS) entry which is preliminary data.</text>
</comment>
<gene>
    <name evidence="2" type="ORF">E6G98_13345</name>
</gene>
<feature type="non-terminal residue" evidence="2">
    <location>
        <position position="443"/>
    </location>
</feature>
<dbReference type="AlphaFoldDB" id="A0A537LI37"/>
<dbReference type="Proteomes" id="UP000315217">
    <property type="component" value="Unassembled WGS sequence"/>
</dbReference>
<dbReference type="InterPro" id="IPR011050">
    <property type="entry name" value="Pectin_lyase_fold/virulence"/>
</dbReference>
<keyword evidence="1" id="KW-0732">Signal</keyword>